<dbReference type="EMBL" id="BAAAQM010000068">
    <property type="protein sequence ID" value="GAA2000366.1"/>
    <property type="molecule type" value="Genomic_DNA"/>
</dbReference>
<protein>
    <submittedName>
        <fullName evidence="3">Uncharacterized protein</fullName>
    </submittedName>
</protein>
<evidence type="ECO:0000313" key="4">
    <source>
        <dbReference type="Proteomes" id="UP001499854"/>
    </source>
</evidence>
<feature type="compositionally biased region" description="Basic and acidic residues" evidence="1">
    <location>
        <begin position="7"/>
        <end position="21"/>
    </location>
</feature>
<keyword evidence="2" id="KW-1133">Transmembrane helix</keyword>
<keyword evidence="2" id="KW-0812">Transmembrane</keyword>
<evidence type="ECO:0000313" key="3">
    <source>
        <dbReference type="EMBL" id="GAA2000366.1"/>
    </source>
</evidence>
<accession>A0ABN2T7R9</accession>
<evidence type="ECO:0000256" key="2">
    <source>
        <dbReference type="SAM" id="Phobius"/>
    </source>
</evidence>
<keyword evidence="2" id="KW-0472">Membrane</keyword>
<evidence type="ECO:0000256" key="1">
    <source>
        <dbReference type="SAM" id="MobiDB-lite"/>
    </source>
</evidence>
<feature type="transmembrane region" description="Helical" evidence="2">
    <location>
        <begin position="28"/>
        <end position="48"/>
    </location>
</feature>
<organism evidence="3 4">
    <name type="scientific">Catenulispora subtropica</name>
    <dbReference type="NCBI Taxonomy" id="450798"/>
    <lineage>
        <taxon>Bacteria</taxon>
        <taxon>Bacillati</taxon>
        <taxon>Actinomycetota</taxon>
        <taxon>Actinomycetes</taxon>
        <taxon>Catenulisporales</taxon>
        <taxon>Catenulisporaceae</taxon>
        <taxon>Catenulispora</taxon>
    </lineage>
</organism>
<proteinExistence type="predicted"/>
<feature type="region of interest" description="Disordered" evidence="1">
    <location>
        <begin position="1"/>
        <end position="23"/>
    </location>
</feature>
<dbReference type="Proteomes" id="UP001499854">
    <property type="component" value="Unassembled WGS sequence"/>
</dbReference>
<sequence>MASGMPCRDERSEAPLPERESGPVPPDALLLVLATLLLIALALGVAVVRWICPALEPRAAGNPRGGALSRARCGVPWQRGAAGVGATLRACSSGQAR</sequence>
<reference evidence="3 4" key="1">
    <citation type="journal article" date="2019" name="Int. J. Syst. Evol. Microbiol.">
        <title>The Global Catalogue of Microorganisms (GCM) 10K type strain sequencing project: providing services to taxonomists for standard genome sequencing and annotation.</title>
        <authorList>
            <consortium name="The Broad Institute Genomics Platform"/>
            <consortium name="The Broad Institute Genome Sequencing Center for Infectious Disease"/>
            <person name="Wu L."/>
            <person name="Ma J."/>
        </authorList>
    </citation>
    <scope>NUCLEOTIDE SEQUENCE [LARGE SCALE GENOMIC DNA]</scope>
    <source>
        <strain evidence="3 4">JCM 16013</strain>
    </source>
</reference>
<keyword evidence="4" id="KW-1185">Reference proteome</keyword>
<comment type="caution">
    <text evidence="3">The sequence shown here is derived from an EMBL/GenBank/DDBJ whole genome shotgun (WGS) entry which is preliminary data.</text>
</comment>
<gene>
    <name evidence="3" type="ORF">GCM10009838_77290</name>
</gene>
<name>A0ABN2T7R9_9ACTN</name>